<dbReference type="EMBL" id="AEDD01000003">
    <property type="protein sequence ID" value="EFM11726.1"/>
    <property type="molecule type" value="Genomic_DNA"/>
</dbReference>
<comment type="similarity">
    <text evidence="13">Belongs to the helicase family. DinG subfamily.</text>
</comment>
<evidence type="ECO:0000256" key="1">
    <source>
        <dbReference type="ARBA" id="ARBA00022485"/>
    </source>
</evidence>
<evidence type="ECO:0000256" key="5">
    <source>
        <dbReference type="ARBA" id="ARBA00022801"/>
    </source>
</evidence>
<feature type="domain" description="Helicase ATP-binding" evidence="14">
    <location>
        <begin position="182"/>
        <end position="439"/>
    </location>
</feature>
<dbReference type="PANTHER" id="PTHR11472:SF34">
    <property type="entry name" value="REGULATOR OF TELOMERE ELONGATION HELICASE 1"/>
    <property type="match status" value="1"/>
</dbReference>
<dbReference type="SUPFAM" id="SSF52540">
    <property type="entry name" value="P-loop containing nucleoside triphosphate hydrolases"/>
    <property type="match status" value="2"/>
</dbReference>
<dbReference type="SMART" id="SM00488">
    <property type="entry name" value="DEXDc2"/>
    <property type="match status" value="1"/>
</dbReference>
<organism evidence="15 16">
    <name type="scientific">Paenibacillus curdlanolyticus YK9</name>
    <dbReference type="NCBI Taxonomy" id="717606"/>
    <lineage>
        <taxon>Bacteria</taxon>
        <taxon>Bacillati</taxon>
        <taxon>Bacillota</taxon>
        <taxon>Bacilli</taxon>
        <taxon>Bacillales</taxon>
        <taxon>Paenibacillaceae</taxon>
        <taxon>Paenibacillus</taxon>
    </lineage>
</organism>
<evidence type="ECO:0000256" key="9">
    <source>
        <dbReference type="ARBA" id="ARBA00023014"/>
    </source>
</evidence>
<evidence type="ECO:0000256" key="12">
    <source>
        <dbReference type="ARBA" id="ARBA00023235"/>
    </source>
</evidence>
<sequence length="822" mass="92628">MEQRTIQLSVRELVEYAYRSGDLTFGFRAASALTQGTKIHQAVQAEYGEMDEKELYLSAEIPFESFLFLIDGRCDGLLQTDQGVMIDEIKSTSGMLPNSAEESPEVHWAQAICYGYMYAFKMELDSMLVRLTYVSVATGERRAFVRRLTVAELAAEMHDAVNAYFPYAELRYAHAQRRAASAQALSFPFAAYRPGQRKLAGAVYQAISDGSKLFAKAPTGIGKTVSTLFPAVKAMGEGRLDHLVYLTAKTITRTAAEDAFALMEKGGLHLHVVTLTAKDKICFQEEVRCTKEHCPYADGYYDRINGALLDMLRSETRMTRAVIEQYAYKHRVCPFEMSLDAAYAADAMIGDYNYIFDPRISLKRLFEERKRHTAVLVDEAHNLVDRGREMYSAELNKGDYLQLMRGYKMLNPALSSAAKAVNDWLLALRKKVEQRTPAAGNDVDRVSATELTLSFGVPEEAEASEGVQQEKWEPFGNGQAVSRELPDSLITLLEPFVFEAERELGAFATGRGEDSVHKLLTDAYYGTQHVLRIAKLYDERFITIVECFKSEVRVKQLCLDPSLLLRQAGKGFRAHIFFSATLSPLPYYVEMLGGLPVEDFTLTIPSPFKRDQLDVQVMPLSTRYRDREQSIQPIAAMLLEISTAGQGNMLVFLPSYDYMNKVFERFESLLGEHSEAASPRLRTIVQTSAMPEEEREAFLQAFQADQEGSLIGFAVMGGIFSEGIDLVGERLTGVVVVGVGLPQIGMERDVMRDYYEQSGRNGFHYAYVYPGMNKVQQAGGRLIRSENDKGTLVLVDDRYLLQPYHRLLPEEWQHFTVRRDRL</sequence>
<keyword evidence="8" id="KW-0408">Iron</keyword>
<dbReference type="RefSeq" id="WP_006037345.1">
    <property type="nucleotide sequence ID" value="NZ_AEDD01000003.1"/>
</dbReference>
<dbReference type="InterPro" id="IPR006554">
    <property type="entry name" value="Helicase-like_DEXD_c2"/>
</dbReference>
<keyword evidence="4" id="KW-0227">DNA damage</keyword>
<keyword evidence="9" id="KW-0411">Iron-sulfur</keyword>
<dbReference type="AlphaFoldDB" id="E0I6R0"/>
<keyword evidence="5" id="KW-0378">Hydrolase</keyword>
<evidence type="ECO:0000256" key="4">
    <source>
        <dbReference type="ARBA" id="ARBA00022763"/>
    </source>
</evidence>
<evidence type="ECO:0000256" key="8">
    <source>
        <dbReference type="ARBA" id="ARBA00023004"/>
    </source>
</evidence>
<dbReference type="PROSITE" id="PS51193">
    <property type="entry name" value="HELICASE_ATP_BIND_2"/>
    <property type="match status" value="1"/>
</dbReference>
<proteinExistence type="inferred from homology"/>
<keyword evidence="16" id="KW-1185">Reference proteome</keyword>
<dbReference type="PANTHER" id="PTHR11472">
    <property type="entry name" value="DNA REPAIR DEAD HELICASE RAD3/XP-D SUBFAMILY MEMBER"/>
    <property type="match status" value="1"/>
</dbReference>
<evidence type="ECO:0000256" key="3">
    <source>
        <dbReference type="ARBA" id="ARBA00022741"/>
    </source>
</evidence>
<keyword evidence="11" id="KW-0234">DNA repair</keyword>
<dbReference type="GO" id="GO:0051539">
    <property type="term" value="F:4 iron, 4 sulfur cluster binding"/>
    <property type="evidence" value="ECO:0007669"/>
    <property type="project" value="UniProtKB-KW"/>
</dbReference>
<dbReference type="GO" id="GO:0046872">
    <property type="term" value="F:metal ion binding"/>
    <property type="evidence" value="ECO:0007669"/>
    <property type="project" value="UniProtKB-KW"/>
</dbReference>
<evidence type="ECO:0000313" key="16">
    <source>
        <dbReference type="Proteomes" id="UP000005387"/>
    </source>
</evidence>
<dbReference type="GO" id="GO:0003678">
    <property type="term" value="F:DNA helicase activity"/>
    <property type="evidence" value="ECO:0007669"/>
    <property type="project" value="InterPro"/>
</dbReference>
<reference evidence="15 16" key="1">
    <citation type="submission" date="2010-07" db="EMBL/GenBank/DDBJ databases">
        <title>The draft genome of Paenibacillus curdlanolyticus YK9.</title>
        <authorList>
            <consortium name="US DOE Joint Genome Institute (JGI-PGF)"/>
            <person name="Lucas S."/>
            <person name="Copeland A."/>
            <person name="Lapidus A."/>
            <person name="Cheng J.-F."/>
            <person name="Bruce D."/>
            <person name="Goodwin L."/>
            <person name="Pitluck S."/>
            <person name="Land M.L."/>
            <person name="Hauser L."/>
            <person name="Chang Y.-J."/>
            <person name="Jeffries C."/>
            <person name="Anderson I.J."/>
            <person name="Johnson E."/>
            <person name="Loganathan U."/>
            <person name="Mulhopadhyay B."/>
            <person name="Kyrpides N."/>
            <person name="Woyke T.J."/>
        </authorList>
    </citation>
    <scope>NUCLEOTIDE SEQUENCE [LARGE SCALE GENOMIC DNA]</scope>
    <source>
        <strain evidence="15 16">YK9</strain>
    </source>
</reference>
<dbReference type="Pfam" id="PF06733">
    <property type="entry name" value="DEAD_2"/>
    <property type="match status" value="1"/>
</dbReference>
<accession>E0I6R0</accession>
<keyword evidence="7" id="KW-0067">ATP-binding</keyword>
<keyword evidence="1" id="KW-0004">4Fe-4S</keyword>
<keyword evidence="12" id="KW-0413">Isomerase</keyword>
<dbReference type="STRING" id="717606.PaecuDRAFT_1332"/>
<dbReference type="GO" id="GO:0016818">
    <property type="term" value="F:hydrolase activity, acting on acid anhydrides, in phosphorus-containing anhydrides"/>
    <property type="evidence" value="ECO:0007669"/>
    <property type="project" value="InterPro"/>
</dbReference>
<dbReference type="Gene3D" id="3.90.320.10">
    <property type="match status" value="1"/>
</dbReference>
<evidence type="ECO:0000259" key="14">
    <source>
        <dbReference type="PROSITE" id="PS51193"/>
    </source>
</evidence>
<evidence type="ECO:0000256" key="13">
    <source>
        <dbReference type="ARBA" id="ARBA00038058"/>
    </source>
</evidence>
<dbReference type="InterPro" id="IPR011604">
    <property type="entry name" value="PDDEXK-like_dom_sf"/>
</dbReference>
<dbReference type="InterPro" id="IPR010614">
    <property type="entry name" value="RAD3-like_helicase_DEAD"/>
</dbReference>
<dbReference type="GO" id="GO:0005524">
    <property type="term" value="F:ATP binding"/>
    <property type="evidence" value="ECO:0007669"/>
    <property type="project" value="UniProtKB-KW"/>
</dbReference>
<gene>
    <name evidence="15" type="ORF">PaecuDRAFT_1332</name>
</gene>
<dbReference type="Gene3D" id="3.40.50.300">
    <property type="entry name" value="P-loop containing nucleotide triphosphate hydrolases"/>
    <property type="match status" value="2"/>
</dbReference>
<dbReference type="Proteomes" id="UP000005387">
    <property type="component" value="Unassembled WGS sequence"/>
</dbReference>
<dbReference type="InterPro" id="IPR027417">
    <property type="entry name" value="P-loop_NTPase"/>
</dbReference>
<protein>
    <submittedName>
        <fullName evidence="15">Helicase c2</fullName>
    </submittedName>
</protein>
<dbReference type="Pfam" id="PF13307">
    <property type="entry name" value="Helicase_C_2"/>
    <property type="match status" value="1"/>
</dbReference>
<dbReference type="InterPro" id="IPR006555">
    <property type="entry name" value="ATP-dep_Helicase_C"/>
</dbReference>
<dbReference type="OrthoDB" id="9765586at2"/>
<evidence type="ECO:0000256" key="7">
    <source>
        <dbReference type="ARBA" id="ARBA00022840"/>
    </source>
</evidence>
<dbReference type="GO" id="GO:0006281">
    <property type="term" value="P:DNA repair"/>
    <property type="evidence" value="ECO:0007669"/>
    <property type="project" value="UniProtKB-KW"/>
</dbReference>
<dbReference type="eggNOG" id="COG1199">
    <property type="taxonomic scope" value="Bacteria"/>
</dbReference>
<evidence type="ECO:0000256" key="11">
    <source>
        <dbReference type="ARBA" id="ARBA00023204"/>
    </source>
</evidence>
<evidence type="ECO:0000313" key="15">
    <source>
        <dbReference type="EMBL" id="EFM11726.1"/>
    </source>
</evidence>
<dbReference type="GO" id="GO:0003677">
    <property type="term" value="F:DNA binding"/>
    <property type="evidence" value="ECO:0007669"/>
    <property type="project" value="UniProtKB-KW"/>
</dbReference>
<keyword evidence="2" id="KW-0479">Metal-binding</keyword>
<dbReference type="InterPro" id="IPR014013">
    <property type="entry name" value="Helic_SF1/SF2_ATP-bd_DinG/Rad3"/>
</dbReference>
<evidence type="ECO:0000256" key="2">
    <source>
        <dbReference type="ARBA" id="ARBA00022723"/>
    </source>
</evidence>
<dbReference type="InterPro" id="IPR045028">
    <property type="entry name" value="DinG/Rad3-like"/>
</dbReference>
<name>E0I6R0_9BACL</name>
<evidence type="ECO:0000256" key="6">
    <source>
        <dbReference type="ARBA" id="ARBA00022806"/>
    </source>
</evidence>
<dbReference type="SMART" id="SM00491">
    <property type="entry name" value="HELICc2"/>
    <property type="match status" value="1"/>
</dbReference>
<evidence type="ECO:0000256" key="10">
    <source>
        <dbReference type="ARBA" id="ARBA00023125"/>
    </source>
</evidence>
<keyword evidence="10" id="KW-0238">DNA-binding</keyword>
<keyword evidence="6 15" id="KW-0347">Helicase</keyword>
<keyword evidence="3" id="KW-0547">Nucleotide-binding</keyword>